<feature type="transmembrane region" description="Helical" evidence="1">
    <location>
        <begin position="6"/>
        <end position="29"/>
    </location>
</feature>
<dbReference type="RefSeq" id="WP_146577226.1">
    <property type="nucleotide sequence ID" value="NZ_SJPM01000002.1"/>
</dbReference>
<feature type="transmembrane region" description="Helical" evidence="1">
    <location>
        <begin position="41"/>
        <end position="58"/>
    </location>
</feature>
<dbReference type="EMBL" id="SJPM01000002">
    <property type="protein sequence ID" value="TWU02050.1"/>
    <property type="molecule type" value="Genomic_DNA"/>
</dbReference>
<reference evidence="2 3" key="1">
    <citation type="submission" date="2019-02" db="EMBL/GenBank/DDBJ databases">
        <title>Deep-cultivation of Planctomycetes and their phenomic and genomic characterization uncovers novel biology.</title>
        <authorList>
            <person name="Wiegand S."/>
            <person name="Jogler M."/>
            <person name="Boedeker C."/>
            <person name="Pinto D."/>
            <person name="Vollmers J."/>
            <person name="Rivas-Marin E."/>
            <person name="Kohn T."/>
            <person name="Peeters S.H."/>
            <person name="Heuer A."/>
            <person name="Rast P."/>
            <person name="Oberbeckmann S."/>
            <person name="Bunk B."/>
            <person name="Jeske O."/>
            <person name="Meyerdierks A."/>
            <person name="Storesund J.E."/>
            <person name="Kallscheuer N."/>
            <person name="Luecker S."/>
            <person name="Lage O.M."/>
            <person name="Pohl T."/>
            <person name="Merkel B.J."/>
            <person name="Hornburger P."/>
            <person name="Mueller R.-W."/>
            <person name="Bruemmer F."/>
            <person name="Labrenz M."/>
            <person name="Spormann A.M."/>
            <person name="Op Den Camp H."/>
            <person name="Overmann J."/>
            <person name="Amann R."/>
            <person name="Jetten M.S.M."/>
            <person name="Mascher T."/>
            <person name="Medema M.H."/>
            <person name="Devos D.P."/>
            <person name="Kaster A.-K."/>
            <person name="Ovreas L."/>
            <person name="Rohde M."/>
            <person name="Galperin M.Y."/>
            <person name="Jogler C."/>
        </authorList>
    </citation>
    <scope>NUCLEOTIDE SEQUENCE [LARGE SCALE GENOMIC DNA]</scope>
    <source>
        <strain evidence="2 3">Pla100</strain>
    </source>
</reference>
<dbReference type="AlphaFoldDB" id="A0A5C6AQQ4"/>
<keyword evidence="1" id="KW-0812">Transmembrane</keyword>
<evidence type="ECO:0000313" key="3">
    <source>
        <dbReference type="Proteomes" id="UP000316213"/>
    </source>
</evidence>
<organism evidence="2 3">
    <name type="scientific">Neorhodopirellula pilleata</name>
    <dbReference type="NCBI Taxonomy" id="2714738"/>
    <lineage>
        <taxon>Bacteria</taxon>
        <taxon>Pseudomonadati</taxon>
        <taxon>Planctomycetota</taxon>
        <taxon>Planctomycetia</taxon>
        <taxon>Pirellulales</taxon>
        <taxon>Pirellulaceae</taxon>
        <taxon>Neorhodopirellula</taxon>
    </lineage>
</organism>
<accession>A0A5C6AQQ4</accession>
<protein>
    <submittedName>
        <fullName evidence="2">Uncharacterized protein</fullName>
    </submittedName>
</protein>
<comment type="caution">
    <text evidence="2">The sequence shown here is derived from an EMBL/GenBank/DDBJ whole genome shotgun (WGS) entry which is preliminary data.</text>
</comment>
<sequence length="103" mass="10804">MSQFLFVASAVSALGLPLIAMVALLLAKLSTGVAARRAERRFLAVLVVLTLVTAHTVMTQNAAWLIHTTTLGLMIVGSLWIPGQTAGESSLGTEDANHPFFAG</sequence>
<dbReference type="OrthoDB" id="283426at2"/>
<keyword evidence="1" id="KW-0472">Membrane</keyword>
<name>A0A5C6AQQ4_9BACT</name>
<evidence type="ECO:0000256" key="1">
    <source>
        <dbReference type="SAM" id="Phobius"/>
    </source>
</evidence>
<keyword evidence="3" id="KW-1185">Reference proteome</keyword>
<evidence type="ECO:0000313" key="2">
    <source>
        <dbReference type="EMBL" id="TWU02050.1"/>
    </source>
</evidence>
<proteinExistence type="predicted"/>
<keyword evidence="1" id="KW-1133">Transmembrane helix</keyword>
<gene>
    <name evidence="2" type="ORF">Pla100_17890</name>
</gene>
<dbReference type="Proteomes" id="UP000316213">
    <property type="component" value="Unassembled WGS sequence"/>
</dbReference>